<feature type="region of interest" description="Disordered" evidence="2">
    <location>
        <begin position="37"/>
        <end position="67"/>
    </location>
</feature>
<protein>
    <submittedName>
        <fullName evidence="5">N-acetylmuramoyl-L-alanine amidase</fullName>
    </submittedName>
</protein>
<dbReference type="InterPro" id="IPR002508">
    <property type="entry name" value="MurNAc-LAA_cat"/>
</dbReference>
<evidence type="ECO:0000313" key="5">
    <source>
        <dbReference type="EMBL" id="MBC5648082.1"/>
    </source>
</evidence>
<feature type="chain" id="PRO_5046072745" evidence="3">
    <location>
        <begin position="22"/>
        <end position="346"/>
    </location>
</feature>
<reference evidence="5 6" key="1">
    <citation type="submission" date="2020-08" db="EMBL/GenBank/DDBJ databases">
        <title>Genome public.</title>
        <authorList>
            <person name="Liu C."/>
            <person name="Sun Q."/>
        </authorList>
    </citation>
    <scope>NUCLEOTIDE SEQUENCE [LARGE SCALE GENOMIC DNA]</scope>
    <source>
        <strain evidence="5 6">NSJ-35</strain>
    </source>
</reference>
<dbReference type="PANTHER" id="PTHR30404">
    <property type="entry name" value="N-ACETYLMURAMOYL-L-ALANINE AMIDASE"/>
    <property type="match status" value="1"/>
</dbReference>
<evidence type="ECO:0000256" key="3">
    <source>
        <dbReference type="SAM" id="SignalP"/>
    </source>
</evidence>
<dbReference type="SMART" id="SM00646">
    <property type="entry name" value="Ami_3"/>
    <property type="match status" value="1"/>
</dbReference>
<sequence length="346" mass="36788">MRRIWIILICMILCLGTAACAAEPEEAAAGWPEPIQEEPAASPAATPASTQSPAPVPTPTPDPTLKSGVESEAVKALQQRLGELGYLDIDEYTTKFGPATERAVRLFQRQNGLAEDGVAGEDTLARIYADDAKECTLPLLGVKIGLDPGHQRKGNSEQEAVAPGSSVTKNKVTSGADGRNTGTPEYQVNLDVALKLRDLLEENGAEVVMTHETADVDISNQERAKIMNDAGVDLALRLHCDGVDDSSVSGAMMLIPAGEHAEGFEQQSRAAGEAVFAAYLEATGARDRGIIARDDQTGFNWSTVPICNIEMGCLSNGDEEALLISDEYQNRCAQGLLNGIAGYFTN</sequence>
<feature type="compositionally biased region" description="Low complexity" evidence="2">
    <location>
        <begin position="37"/>
        <end position="53"/>
    </location>
</feature>
<dbReference type="InterPro" id="IPR036365">
    <property type="entry name" value="PGBD-like_sf"/>
</dbReference>
<dbReference type="EMBL" id="JACOON010000003">
    <property type="protein sequence ID" value="MBC5648082.1"/>
    <property type="molecule type" value="Genomic_DNA"/>
</dbReference>
<dbReference type="Proteomes" id="UP000606889">
    <property type="component" value="Unassembled WGS sequence"/>
</dbReference>
<name>A0ABR7EE77_9FIRM</name>
<evidence type="ECO:0000259" key="4">
    <source>
        <dbReference type="SMART" id="SM00646"/>
    </source>
</evidence>
<gene>
    <name evidence="5" type="ORF">H8S18_07005</name>
</gene>
<dbReference type="InterPro" id="IPR002477">
    <property type="entry name" value="Peptidoglycan-bd-like"/>
</dbReference>
<dbReference type="PROSITE" id="PS51257">
    <property type="entry name" value="PROKAR_LIPOPROTEIN"/>
    <property type="match status" value="1"/>
</dbReference>
<evidence type="ECO:0000313" key="6">
    <source>
        <dbReference type="Proteomes" id="UP000606889"/>
    </source>
</evidence>
<dbReference type="InterPro" id="IPR036366">
    <property type="entry name" value="PGBDSf"/>
</dbReference>
<dbReference type="RefSeq" id="WP_186857601.1">
    <property type="nucleotide sequence ID" value="NZ_JACOON010000003.1"/>
</dbReference>
<keyword evidence="6" id="KW-1185">Reference proteome</keyword>
<dbReference type="InterPro" id="IPR050695">
    <property type="entry name" value="N-acetylmuramoyl_amidase_3"/>
</dbReference>
<dbReference type="Gene3D" id="3.40.630.40">
    <property type="entry name" value="Zn-dependent exopeptidases"/>
    <property type="match status" value="1"/>
</dbReference>
<feature type="domain" description="MurNAc-LAA" evidence="4">
    <location>
        <begin position="224"/>
        <end position="341"/>
    </location>
</feature>
<dbReference type="Pfam" id="PF01471">
    <property type="entry name" value="PG_binding_1"/>
    <property type="match status" value="1"/>
</dbReference>
<dbReference type="SUPFAM" id="SSF47090">
    <property type="entry name" value="PGBD-like"/>
    <property type="match status" value="1"/>
</dbReference>
<dbReference type="Gene3D" id="1.10.101.10">
    <property type="entry name" value="PGBD-like superfamily/PGBD"/>
    <property type="match status" value="1"/>
</dbReference>
<feature type="region of interest" description="Disordered" evidence="2">
    <location>
        <begin position="148"/>
        <end position="184"/>
    </location>
</feature>
<dbReference type="CDD" id="cd02696">
    <property type="entry name" value="MurNAc-LAA"/>
    <property type="match status" value="1"/>
</dbReference>
<evidence type="ECO:0000256" key="1">
    <source>
        <dbReference type="ARBA" id="ARBA00022801"/>
    </source>
</evidence>
<keyword evidence="1" id="KW-0378">Hydrolase</keyword>
<dbReference type="PANTHER" id="PTHR30404:SF0">
    <property type="entry name" value="N-ACETYLMURAMOYL-L-ALANINE AMIDASE AMIC"/>
    <property type="match status" value="1"/>
</dbReference>
<evidence type="ECO:0000256" key="2">
    <source>
        <dbReference type="SAM" id="MobiDB-lite"/>
    </source>
</evidence>
<dbReference type="Pfam" id="PF01520">
    <property type="entry name" value="Amidase_3"/>
    <property type="match status" value="1"/>
</dbReference>
<proteinExistence type="predicted"/>
<dbReference type="SUPFAM" id="SSF53187">
    <property type="entry name" value="Zn-dependent exopeptidases"/>
    <property type="match status" value="1"/>
</dbReference>
<keyword evidence="3" id="KW-0732">Signal</keyword>
<accession>A0ABR7EE77</accession>
<comment type="caution">
    <text evidence="5">The sequence shown here is derived from an EMBL/GenBank/DDBJ whole genome shotgun (WGS) entry which is preliminary data.</text>
</comment>
<organism evidence="5 6">
    <name type="scientific">Christensenella tenuis</name>
    <dbReference type="NCBI Taxonomy" id="2763033"/>
    <lineage>
        <taxon>Bacteria</taxon>
        <taxon>Bacillati</taxon>
        <taxon>Bacillota</taxon>
        <taxon>Clostridia</taxon>
        <taxon>Christensenellales</taxon>
        <taxon>Christensenellaceae</taxon>
        <taxon>Christensenella</taxon>
    </lineage>
</organism>
<feature type="signal peptide" evidence="3">
    <location>
        <begin position="1"/>
        <end position="21"/>
    </location>
</feature>